<keyword evidence="10" id="KW-0482">Metalloprotease</keyword>
<evidence type="ECO:0000256" key="4">
    <source>
        <dbReference type="ARBA" id="ARBA00022622"/>
    </source>
</evidence>
<dbReference type="InterPro" id="IPR001930">
    <property type="entry name" value="Peptidase_M1"/>
</dbReference>
<dbReference type="PANTHER" id="PTHR11533">
    <property type="entry name" value="PROTEASE M1 ZINC METALLOPROTEASE"/>
    <property type="match status" value="1"/>
</dbReference>
<dbReference type="GO" id="GO:0042277">
    <property type="term" value="F:peptide binding"/>
    <property type="evidence" value="ECO:0007669"/>
    <property type="project" value="TreeGrafter"/>
</dbReference>
<evidence type="ECO:0000256" key="9">
    <source>
        <dbReference type="ARBA" id="ARBA00022833"/>
    </source>
</evidence>
<evidence type="ECO:0000256" key="1">
    <source>
        <dbReference type="ARBA" id="ARBA00004609"/>
    </source>
</evidence>
<feature type="non-terminal residue" evidence="19">
    <location>
        <position position="610"/>
    </location>
</feature>
<dbReference type="InterPro" id="IPR042097">
    <property type="entry name" value="Aminopeptidase_N-like_N_sf"/>
</dbReference>
<evidence type="ECO:0000256" key="7">
    <source>
        <dbReference type="ARBA" id="ARBA00022729"/>
    </source>
</evidence>
<dbReference type="InterPro" id="IPR014782">
    <property type="entry name" value="Peptidase_M1_dom"/>
</dbReference>
<keyword evidence="5" id="KW-0645">Protease</keyword>
<gene>
    <name evidence="19" type="ORF">NMOB1V02_LOCUS11968</name>
</gene>
<keyword evidence="7" id="KW-0732">Signal</keyword>
<feature type="binding site" evidence="14">
    <location>
        <position position="217"/>
    </location>
    <ligand>
        <name>Zn(2+)</name>
        <dbReference type="ChEBI" id="CHEBI:29105"/>
        <note>catalytic</note>
    </ligand>
</feature>
<dbReference type="Proteomes" id="UP000678499">
    <property type="component" value="Unassembled WGS sequence"/>
</dbReference>
<dbReference type="GO" id="GO:0098552">
    <property type="term" value="C:side of membrane"/>
    <property type="evidence" value="ECO:0007669"/>
    <property type="project" value="UniProtKB-KW"/>
</dbReference>
<reference evidence="19" key="1">
    <citation type="submission" date="2020-11" db="EMBL/GenBank/DDBJ databases">
        <authorList>
            <person name="Tran Van P."/>
        </authorList>
    </citation>
    <scope>NUCLEOTIDE SEQUENCE</scope>
</reference>
<feature type="binding site" evidence="14">
    <location>
        <position position="198"/>
    </location>
    <ligand>
        <name>Zn(2+)</name>
        <dbReference type="ChEBI" id="CHEBI:29105"/>
        <note>catalytic</note>
    </ligand>
</feature>
<comment type="cofactor">
    <cofactor evidence="14">
        <name>Zn(2+)</name>
        <dbReference type="ChEBI" id="CHEBI:29105"/>
    </cofactor>
    <text evidence="14">Binds 1 zinc ion per subunit.</text>
</comment>
<dbReference type="FunFam" id="2.60.40.1910:FF:000008">
    <property type="entry name" value="Aminopeptidase"/>
    <property type="match status" value="1"/>
</dbReference>
<comment type="similarity">
    <text evidence="2">Belongs to the peptidase M1 family.</text>
</comment>
<keyword evidence="4" id="KW-0449">Lipoprotein</keyword>
<evidence type="ECO:0000256" key="3">
    <source>
        <dbReference type="ARBA" id="ARBA00022475"/>
    </source>
</evidence>
<dbReference type="InterPro" id="IPR027268">
    <property type="entry name" value="Peptidase_M4/M1_CTD_sf"/>
</dbReference>
<evidence type="ECO:0000313" key="19">
    <source>
        <dbReference type="EMBL" id="CAD7284361.1"/>
    </source>
</evidence>
<dbReference type="Pfam" id="PF11838">
    <property type="entry name" value="ERAP1_C"/>
    <property type="match status" value="1"/>
</dbReference>
<dbReference type="CDD" id="cd09601">
    <property type="entry name" value="M1_APN-Q_like"/>
    <property type="match status" value="1"/>
</dbReference>
<dbReference type="Gene3D" id="2.60.40.1730">
    <property type="entry name" value="tricorn interacting facor f3 domain"/>
    <property type="match status" value="1"/>
</dbReference>
<evidence type="ECO:0000256" key="12">
    <source>
        <dbReference type="ARBA" id="ARBA00023180"/>
    </source>
</evidence>
<dbReference type="GO" id="GO:0005886">
    <property type="term" value="C:plasma membrane"/>
    <property type="evidence" value="ECO:0007669"/>
    <property type="project" value="UniProtKB-SubCell"/>
</dbReference>
<keyword evidence="4" id="KW-0336">GPI-anchor</keyword>
<dbReference type="Gene3D" id="2.60.40.1910">
    <property type="match status" value="1"/>
</dbReference>
<dbReference type="GO" id="GO:0043171">
    <property type="term" value="P:peptide catabolic process"/>
    <property type="evidence" value="ECO:0007669"/>
    <property type="project" value="TreeGrafter"/>
</dbReference>
<keyword evidence="8" id="KW-0378">Hydrolase</keyword>
<dbReference type="OrthoDB" id="10031169at2759"/>
<evidence type="ECO:0000313" key="20">
    <source>
        <dbReference type="Proteomes" id="UP000678499"/>
    </source>
</evidence>
<keyword evidence="20" id="KW-1185">Reference proteome</keyword>
<feature type="domain" description="ERAP1-like C-terminal" evidence="17">
    <location>
        <begin position="430"/>
        <end position="537"/>
    </location>
</feature>
<dbReference type="GO" id="GO:0005615">
    <property type="term" value="C:extracellular space"/>
    <property type="evidence" value="ECO:0007669"/>
    <property type="project" value="TreeGrafter"/>
</dbReference>
<dbReference type="Pfam" id="PF01433">
    <property type="entry name" value="Peptidase_M1"/>
    <property type="match status" value="1"/>
</dbReference>
<evidence type="ECO:0000256" key="10">
    <source>
        <dbReference type="ARBA" id="ARBA00023049"/>
    </source>
</evidence>
<dbReference type="PRINTS" id="PR00756">
    <property type="entry name" value="ALADIPTASE"/>
</dbReference>
<dbReference type="Pfam" id="PF17900">
    <property type="entry name" value="Peptidase_M1_N"/>
    <property type="match status" value="1"/>
</dbReference>
<evidence type="ECO:0000256" key="2">
    <source>
        <dbReference type="ARBA" id="ARBA00010136"/>
    </source>
</evidence>
<feature type="active site" description="Proton acceptor" evidence="13">
    <location>
        <position position="195"/>
    </location>
</feature>
<keyword evidence="11" id="KW-0472">Membrane</keyword>
<dbReference type="GO" id="GO:0070006">
    <property type="term" value="F:metalloaminopeptidase activity"/>
    <property type="evidence" value="ECO:0007669"/>
    <property type="project" value="TreeGrafter"/>
</dbReference>
<dbReference type="Gene3D" id="1.25.50.20">
    <property type="match status" value="1"/>
</dbReference>
<feature type="site" description="Transition state stabilizer" evidence="15">
    <location>
        <position position="281"/>
    </location>
</feature>
<dbReference type="InterPro" id="IPR034016">
    <property type="entry name" value="M1_APN-typ"/>
</dbReference>
<evidence type="ECO:0008006" key="21">
    <source>
        <dbReference type="Google" id="ProtNLM"/>
    </source>
</evidence>
<dbReference type="EMBL" id="OA889944">
    <property type="protein sequence ID" value="CAD7284361.1"/>
    <property type="molecule type" value="Genomic_DNA"/>
</dbReference>
<feature type="domain" description="Peptidase M1 membrane alanine aminopeptidase" evidence="16">
    <location>
        <begin position="137"/>
        <end position="330"/>
    </location>
</feature>
<evidence type="ECO:0000259" key="17">
    <source>
        <dbReference type="Pfam" id="PF11838"/>
    </source>
</evidence>
<protein>
    <recommendedName>
        <fullName evidence="21">Aminopeptidase</fullName>
    </recommendedName>
</protein>
<keyword evidence="12" id="KW-0325">Glycoprotein</keyword>
<dbReference type="GO" id="GO:0008270">
    <property type="term" value="F:zinc ion binding"/>
    <property type="evidence" value="ECO:0007669"/>
    <property type="project" value="InterPro"/>
</dbReference>
<comment type="subcellular location">
    <subcellularLocation>
        <location evidence="1">Cell membrane</location>
        <topology evidence="1">Lipid-anchor</topology>
        <topology evidence="1">GPI-anchor</topology>
    </subcellularLocation>
</comment>
<dbReference type="InterPro" id="IPR045357">
    <property type="entry name" value="Aminopeptidase_N-like_N"/>
</dbReference>
<evidence type="ECO:0000256" key="5">
    <source>
        <dbReference type="ARBA" id="ARBA00022670"/>
    </source>
</evidence>
<evidence type="ECO:0000256" key="8">
    <source>
        <dbReference type="ARBA" id="ARBA00022801"/>
    </source>
</evidence>
<keyword evidence="9 14" id="KW-0862">Zinc</keyword>
<evidence type="ECO:0000259" key="18">
    <source>
        <dbReference type="Pfam" id="PF17900"/>
    </source>
</evidence>
<evidence type="ECO:0000256" key="6">
    <source>
        <dbReference type="ARBA" id="ARBA00022723"/>
    </source>
</evidence>
<sequence length="610" mass="68364">FFEIVGITGSNAISRAAAGVLYTLVYFAGSQLQPTSARALFPCFDEPGLKATFSITVGHPNKYHAYTNMPLTKSAVDSVSPNIIWDYHETSVVMSTYLVAIIVGDFTRVPTSDPRQFILVRDEVTNLTRDAAVFVPTILNEMETRLSTPFPLPKLDHAGVFGFNGGMENYGLIFYAETDVAGIDGSASLTLMAHETSHMWTGNLVTCQWWDVAWLNEGMTHFFTYLISEKVDPSSPYLDFLGTQLMDNGMDFDLEPTAPPMVVPISQPADIVTGFAEELIYIRGGNIGRVMYLLLGDEIFMEGMKNYFADNQFQSVREEHLFTALNNAAEAAGLGLKYSVSELITPFSNQAGFPLVTVTNTGAKVDGKSVYSVSQRRLLNVKNNEHDDDTLWPIALTWATSSNPNFDDKNPKTYLTEASTTVTIDGDDDWVLFNNRRSGYYRVNYDTVTWNKILDALKTSRGTFPNTNVAAIISDGLRLCLLGLVDPDVCERIPKNLMDERSLIVWLTAAKNLHKAIARVADKTAELSRIKEIVKNAEFNALKTREAMTPERESVLELLRNFSKHLEEPNATRAFISSHEEFWNKLFEKQKQNLKKRLSSRKYPHQKLQN</sequence>
<dbReference type="InterPro" id="IPR024571">
    <property type="entry name" value="ERAP1-like_C_dom"/>
</dbReference>
<organism evidence="19">
    <name type="scientific">Notodromas monacha</name>
    <dbReference type="NCBI Taxonomy" id="399045"/>
    <lineage>
        <taxon>Eukaryota</taxon>
        <taxon>Metazoa</taxon>
        <taxon>Ecdysozoa</taxon>
        <taxon>Arthropoda</taxon>
        <taxon>Crustacea</taxon>
        <taxon>Oligostraca</taxon>
        <taxon>Ostracoda</taxon>
        <taxon>Podocopa</taxon>
        <taxon>Podocopida</taxon>
        <taxon>Cypridocopina</taxon>
        <taxon>Cypridoidea</taxon>
        <taxon>Cyprididae</taxon>
        <taxon>Notodromas</taxon>
    </lineage>
</organism>
<evidence type="ECO:0000256" key="11">
    <source>
        <dbReference type="ARBA" id="ARBA00023136"/>
    </source>
</evidence>
<evidence type="ECO:0000256" key="13">
    <source>
        <dbReference type="PIRSR" id="PIRSR634016-1"/>
    </source>
</evidence>
<name>A0A7R9C2D3_9CRUS</name>
<keyword evidence="3" id="KW-1003">Cell membrane</keyword>
<dbReference type="PANTHER" id="PTHR11533:SF294">
    <property type="entry name" value="THYROTROPIN-RELEASING HORMONE-DEGRADING ECTOENZYME"/>
    <property type="match status" value="1"/>
</dbReference>
<dbReference type="Gene3D" id="1.10.390.10">
    <property type="entry name" value="Neutral Protease Domain 2"/>
    <property type="match status" value="1"/>
</dbReference>
<dbReference type="SUPFAM" id="SSF63737">
    <property type="entry name" value="Leukotriene A4 hydrolase N-terminal domain"/>
    <property type="match status" value="1"/>
</dbReference>
<dbReference type="GO" id="GO:0005737">
    <property type="term" value="C:cytoplasm"/>
    <property type="evidence" value="ECO:0007669"/>
    <property type="project" value="TreeGrafter"/>
</dbReference>
<proteinExistence type="inferred from homology"/>
<dbReference type="EMBL" id="CAJPEX010007907">
    <property type="protein sequence ID" value="CAG0924513.1"/>
    <property type="molecule type" value="Genomic_DNA"/>
</dbReference>
<dbReference type="AlphaFoldDB" id="A0A7R9C2D3"/>
<feature type="domain" description="Aminopeptidase N-like N-terminal" evidence="18">
    <location>
        <begin position="26"/>
        <end position="98"/>
    </location>
</feature>
<dbReference type="GO" id="GO:0006508">
    <property type="term" value="P:proteolysis"/>
    <property type="evidence" value="ECO:0007669"/>
    <property type="project" value="UniProtKB-KW"/>
</dbReference>
<evidence type="ECO:0000259" key="16">
    <source>
        <dbReference type="Pfam" id="PF01433"/>
    </source>
</evidence>
<feature type="binding site" evidence="14">
    <location>
        <position position="194"/>
    </location>
    <ligand>
        <name>Zn(2+)</name>
        <dbReference type="ChEBI" id="CHEBI:29105"/>
        <note>catalytic</note>
    </ligand>
</feature>
<keyword evidence="6 14" id="KW-0479">Metal-binding</keyword>
<accession>A0A7R9C2D3</accession>
<dbReference type="SUPFAM" id="SSF55486">
    <property type="entry name" value="Metalloproteases ('zincins'), catalytic domain"/>
    <property type="match status" value="1"/>
</dbReference>
<evidence type="ECO:0000256" key="15">
    <source>
        <dbReference type="PIRSR" id="PIRSR634016-4"/>
    </source>
</evidence>
<evidence type="ECO:0000256" key="14">
    <source>
        <dbReference type="PIRSR" id="PIRSR634016-3"/>
    </source>
</evidence>
<dbReference type="InterPro" id="IPR050344">
    <property type="entry name" value="Peptidase_M1_aminopeptidases"/>
</dbReference>